<feature type="transmembrane region" description="Helical" evidence="9">
    <location>
        <begin position="205"/>
        <end position="227"/>
    </location>
</feature>
<dbReference type="PANTHER" id="PTHR30578:SF1">
    <property type="entry name" value="NA(+)-TRANSLOCATING NADH-QUINONE REDUCTASE SUBUNIT B"/>
    <property type="match status" value="1"/>
</dbReference>
<evidence type="ECO:0000256" key="4">
    <source>
        <dbReference type="ARBA" id="ARBA00022643"/>
    </source>
</evidence>
<dbReference type="InterPro" id="IPR011303">
    <property type="entry name" value="RnfD_bac"/>
</dbReference>
<name>A0ABS4KKD6_9FIRM</name>
<evidence type="ECO:0000256" key="1">
    <source>
        <dbReference type="ARBA" id="ARBA00022448"/>
    </source>
</evidence>
<feature type="transmembrane region" description="Helical" evidence="9">
    <location>
        <begin position="287"/>
        <end position="305"/>
    </location>
</feature>
<feature type="transmembrane region" description="Helical" evidence="9">
    <location>
        <begin position="233"/>
        <end position="251"/>
    </location>
</feature>
<dbReference type="Pfam" id="PF03116">
    <property type="entry name" value="NQR2_RnfD_RnfE"/>
    <property type="match status" value="1"/>
</dbReference>
<evidence type="ECO:0000256" key="3">
    <source>
        <dbReference type="ARBA" id="ARBA00022630"/>
    </source>
</evidence>
<keyword evidence="2" id="KW-0597">Phosphoprotein</keyword>
<feature type="transmembrane region" description="Helical" evidence="9">
    <location>
        <begin position="65"/>
        <end position="95"/>
    </location>
</feature>
<accession>A0ABS4KKD6</accession>
<organism evidence="10 11">
    <name type="scientific">Acetoanaerobium pronyense</name>
    <dbReference type="NCBI Taxonomy" id="1482736"/>
    <lineage>
        <taxon>Bacteria</taxon>
        <taxon>Bacillati</taxon>
        <taxon>Bacillota</taxon>
        <taxon>Clostridia</taxon>
        <taxon>Peptostreptococcales</taxon>
        <taxon>Filifactoraceae</taxon>
        <taxon>Acetoanaerobium</taxon>
    </lineage>
</organism>
<keyword evidence="7 9" id="KW-1133">Transmembrane helix</keyword>
<keyword evidence="6" id="KW-1278">Translocase</keyword>
<feature type="transmembrane region" description="Helical" evidence="9">
    <location>
        <begin position="173"/>
        <end position="198"/>
    </location>
</feature>
<evidence type="ECO:0000313" key="10">
    <source>
        <dbReference type="EMBL" id="MBP2028243.1"/>
    </source>
</evidence>
<keyword evidence="8 9" id="KW-0472">Membrane</keyword>
<dbReference type="Proteomes" id="UP001314903">
    <property type="component" value="Unassembled WGS sequence"/>
</dbReference>
<dbReference type="EMBL" id="JAGGLI010000024">
    <property type="protein sequence ID" value="MBP2028243.1"/>
    <property type="molecule type" value="Genomic_DNA"/>
</dbReference>
<comment type="caution">
    <text evidence="10">The sequence shown here is derived from an EMBL/GenBank/DDBJ whole genome shotgun (WGS) entry which is preliminary data.</text>
</comment>
<dbReference type="PANTHER" id="PTHR30578">
    <property type="entry name" value="ELECTRON TRANSPORT COMPLEX PROTEIN RNFD"/>
    <property type="match status" value="1"/>
</dbReference>
<evidence type="ECO:0000313" key="11">
    <source>
        <dbReference type="Proteomes" id="UP001314903"/>
    </source>
</evidence>
<dbReference type="EC" id="1.6.5.-" evidence="10"/>
<evidence type="ECO:0000256" key="2">
    <source>
        <dbReference type="ARBA" id="ARBA00022553"/>
    </source>
</evidence>
<gene>
    <name evidence="10" type="ORF">J2Z35_002044</name>
</gene>
<evidence type="ECO:0000256" key="6">
    <source>
        <dbReference type="ARBA" id="ARBA00022967"/>
    </source>
</evidence>
<keyword evidence="10" id="KW-0560">Oxidoreductase</keyword>
<reference evidence="10 11" key="1">
    <citation type="submission" date="2021-03" db="EMBL/GenBank/DDBJ databases">
        <title>Genomic Encyclopedia of Type Strains, Phase IV (KMG-IV): sequencing the most valuable type-strain genomes for metagenomic binning, comparative biology and taxonomic classification.</title>
        <authorList>
            <person name="Goeker M."/>
        </authorList>
    </citation>
    <scope>NUCLEOTIDE SEQUENCE [LARGE SCALE GENOMIC DNA]</scope>
    <source>
        <strain evidence="10 11">DSM 27512</strain>
    </source>
</reference>
<evidence type="ECO:0000256" key="7">
    <source>
        <dbReference type="ARBA" id="ARBA00022989"/>
    </source>
</evidence>
<keyword evidence="5 9" id="KW-0812">Transmembrane</keyword>
<feature type="transmembrane region" description="Helical" evidence="9">
    <location>
        <begin position="141"/>
        <end position="161"/>
    </location>
</feature>
<evidence type="ECO:0000256" key="8">
    <source>
        <dbReference type="ARBA" id="ARBA00023136"/>
    </source>
</evidence>
<feature type="transmembrane region" description="Helical" evidence="9">
    <location>
        <begin position="107"/>
        <end position="129"/>
    </location>
</feature>
<dbReference type="InterPro" id="IPR004338">
    <property type="entry name" value="NqrB/RnfD"/>
</dbReference>
<keyword evidence="3" id="KW-0285">Flavoprotein</keyword>
<keyword evidence="4" id="KW-0288">FMN</keyword>
<evidence type="ECO:0000256" key="9">
    <source>
        <dbReference type="SAM" id="Phobius"/>
    </source>
</evidence>
<dbReference type="GO" id="GO:0016491">
    <property type="term" value="F:oxidoreductase activity"/>
    <property type="evidence" value="ECO:0007669"/>
    <property type="project" value="UniProtKB-KW"/>
</dbReference>
<keyword evidence="1" id="KW-0813">Transport</keyword>
<protein>
    <submittedName>
        <fullName evidence="10">Na+-transporting NADH:ubiquinone oxidoreductase subunit B</fullName>
        <ecNumber evidence="10">1.6.5.-</ecNumber>
    </submittedName>
</protein>
<keyword evidence="11" id="KW-1185">Reference proteome</keyword>
<dbReference type="NCBIfam" id="TIGR01946">
    <property type="entry name" value="rnfD"/>
    <property type="match status" value="1"/>
</dbReference>
<sequence length="318" mass="34906">MPPKKFFMKQIMMRRVIYSLLPIILASVYFFGFKALTLQIVVLGFAILTEYMFEKRLNKPVSEAVIVTSILYTLTLPVATPYWVAVLGIIFGVVFGKEVFGGFGKNVFNPALVGRAFVYISFPIPLTAMWNEVSTSFPGGFARYMTPVIDTVSMATPMTIYRTTGELASINDLLFGAVSGSLGETSKILIILAGAYLIYTKTASWQIMVSVVLGFLVSSYAMIAFGFTQVLNPIYGMLSGGFLFATVFMATDPISSASTKEGKWIYGALIGFVSVVIRSFALFAGGVMFAILIVNTFTPLIDELVKMHKKRLKEKEAA</sequence>
<proteinExistence type="predicted"/>
<evidence type="ECO:0000256" key="5">
    <source>
        <dbReference type="ARBA" id="ARBA00022692"/>
    </source>
</evidence>